<evidence type="ECO:0000256" key="2">
    <source>
        <dbReference type="ARBA" id="ARBA00022692"/>
    </source>
</evidence>
<proteinExistence type="predicted"/>
<dbReference type="PROSITE" id="PS50850">
    <property type="entry name" value="MFS"/>
    <property type="match status" value="1"/>
</dbReference>
<name>A0ABD1ECK8_HYPHA</name>
<feature type="transmembrane region" description="Helical" evidence="5">
    <location>
        <begin position="66"/>
        <end position="83"/>
    </location>
</feature>
<feature type="transmembrane region" description="Helical" evidence="5">
    <location>
        <begin position="128"/>
        <end position="146"/>
    </location>
</feature>
<dbReference type="InterPro" id="IPR011701">
    <property type="entry name" value="MFS"/>
</dbReference>
<keyword evidence="8" id="KW-1185">Reference proteome</keyword>
<evidence type="ECO:0000313" key="7">
    <source>
        <dbReference type="EMBL" id="KAL1492160.1"/>
    </source>
</evidence>
<evidence type="ECO:0000256" key="1">
    <source>
        <dbReference type="ARBA" id="ARBA00004141"/>
    </source>
</evidence>
<dbReference type="PANTHER" id="PTHR23518">
    <property type="entry name" value="C-METHYLTRANSFERASE"/>
    <property type="match status" value="1"/>
</dbReference>
<dbReference type="InterPro" id="IPR020846">
    <property type="entry name" value="MFS_dom"/>
</dbReference>
<keyword evidence="2 5" id="KW-0812">Transmembrane</keyword>
<evidence type="ECO:0000313" key="8">
    <source>
        <dbReference type="Proteomes" id="UP001566132"/>
    </source>
</evidence>
<dbReference type="PRINTS" id="PR01035">
    <property type="entry name" value="TCRTETA"/>
</dbReference>
<comment type="subcellular location">
    <subcellularLocation>
        <location evidence="1">Membrane</location>
        <topology evidence="1">Multi-pass membrane protein</topology>
    </subcellularLocation>
</comment>
<comment type="caution">
    <text evidence="7">The sequence shown here is derived from an EMBL/GenBank/DDBJ whole genome shotgun (WGS) entry which is preliminary data.</text>
</comment>
<dbReference type="Pfam" id="PF07690">
    <property type="entry name" value="MFS_1"/>
    <property type="match status" value="1"/>
</dbReference>
<feature type="domain" description="Major facilitator superfamily (MFS) profile" evidence="6">
    <location>
        <begin position="1"/>
        <end position="396"/>
    </location>
</feature>
<dbReference type="SUPFAM" id="SSF103473">
    <property type="entry name" value="MFS general substrate transporter"/>
    <property type="match status" value="1"/>
</dbReference>
<dbReference type="InterPro" id="IPR001958">
    <property type="entry name" value="Tet-R_TetA/multi-R_MdtG-like"/>
</dbReference>
<evidence type="ECO:0000256" key="4">
    <source>
        <dbReference type="ARBA" id="ARBA00023136"/>
    </source>
</evidence>
<dbReference type="InterPro" id="IPR036259">
    <property type="entry name" value="MFS_trans_sf"/>
</dbReference>
<feature type="transmembrane region" description="Helical" evidence="5">
    <location>
        <begin position="89"/>
        <end position="107"/>
    </location>
</feature>
<gene>
    <name evidence="7" type="ORF">ABEB36_012648</name>
</gene>
<feature type="transmembrane region" description="Helical" evidence="5">
    <location>
        <begin position="7"/>
        <end position="26"/>
    </location>
</feature>
<dbReference type="AlphaFoldDB" id="A0ABD1ECK8"/>
<evidence type="ECO:0000256" key="3">
    <source>
        <dbReference type="ARBA" id="ARBA00022989"/>
    </source>
</evidence>
<evidence type="ECO:0000256" key="5">
    <source>
        <dbReference type="SAM" id="Phobius"/>
    </source>
</evidence>
<dbReference type="EMBL" id="JBDJPC010000009">
    <property type="protein sequence ID" value="KAL1492160.1"/>
    <property type="molecule type" value="Genomic_DNA"/>
</dbReference>
<feature type="transmembrane region" description="Helical" evidence="5">
    <location>
        <begin position="285"/>
        <end position="303"/>
    </location>
</feature>
<organism evidence="7 8">
    <name type="scientific">Hypothenemus hampei</name>
    <name type="common">Coffee berry borer</name>
    <dbReference type="NCBI Taxonomy" id="57062"/>
    <lineage>
        <taxon>Eukaryota</taxon>
        <taxon>Metazoa</taxon>
        <taxon>Ecdysozoa</taxon>
        <taxon>Arthropoda</taxon>
        <taxon>Hexapoda</taxon>
        <taxon>Insecta</taxon>
        <taxon>Pterygota</taxon>
        <taxon>Neoptera</taxon>
        <taxon>Endopterygota</taxon>
        <taxon>Coleoptera</taxon>
        <taxon>Polyphaga</taxon>
        <taxon>Cucujiformia</taxon>
        <taxon>Curculionidae</taxon>
        <taxon>Scolytinae</taxon>
        <taxon>Hypothenemus</taxon>
    </lineage>
</organism>
<dbReference type="PANTHER" id="PTHR23518:SF2">
    <property type="entry name" value="MAJOR FACILITATOR SUPERFAMILY TRANSPORTER"/>
    <property type="match status" value="1"/>
</dbReference>
<keyword evidence="3 5" id="KW-1133">Transmembrane helix</keyword>
<feature type="transmembrane region" description="Helical" evidence="5">
    <location>
        <begin position="254"/>
        <end position="273"/>
    </location>
</feature>
<accession>A0ABD1ECK8</accession>
<dbReference type="GO" id="GO:0016020">
    <property type="term" value="C:membrane"/>
    <property type="evidence" value="ECO:0007669"/>
    <property type="project" value="UniProtKB-SubCell"/>
</dbReference>
<dbReference type="Gene3D" id="1.20.1250.20">
    <property type="entry name" value="MFS general substrate transporter like domains"/>
    <property type="match status" value="1"/>
</dbReference>
<feature type="transmembrane region" description="Helical" evidence="5">
    <location>
        <begin position="219"/>
        <end position="242"/>
    </location>
</feature>
<evidence type="ECO:0000259" key="6">
    <source>
        <dbReference type="PROSITE" id="PS50850"/>
    </source>
</evidence>
<protein>
    <recommendedName>
        <fullName evidence="6">Major facilitator superfamily (MFS) profile domain-containing protein</fullName>
    </recommendedName>
</protein>
<dbReference type="Proteomes" id="UP001566132">
    <property type="component" value="Unassembled WGS sequence"/>
</dbReference>
<keyword evidence="4 5" id="KW-0472">Membrane</keyword>
<feature type="transmembrane region" description="Helical" evidence="5">
    <location>
        <begin position="32"/>
        <end position="54"/>
    </location>
</feature>
<feature type="transmembrane region" description="Helical" evidence="5">
    <location>
        <begin position="152"/>
        <end position="175"/>
    </location>
</feature>
<reference evidence="7 8" key="1">
    <citation type="submission" date="2024-05" db="EMBL/GenBank/DDBJ databases">
        <title>Genetic variation in Jamaican populations of the coffee berry borer (Hypothenemus hampei).</title>
        <authorList>
            <person name="Errbii M."/>
            <person name="Myrie A."/>
        </authorList>
    </citation>
    <scope>NUCLEOTIDE SEQUENCE [LARGE SCALE GENOMIC DNA]</scope>
    <source>
        <strain evidence="7">JA-Hopewell-2020-01-JO</strain>
        <tissue evidence="7">Whole body</tissue>
    </source>
</reference>
<sequence length="397" mass="43396">MNLLYVLFFLDMLNLAVFLPVFSAFIRSLGGTPFNVGLINSSAAFISLLWNPIVGSLSDQIGRKGLLVNCIVASAIGSIIMAFAPSLIFVFIGRLIGSLGASVGILLRSIVGDTFKSPEEKKTFFSKSAPFMSAAFLIGSVSSGFLSEARYGFSLVFLLGATISTITAVVAKYGLPNDKKSGGKGKRKNNPSIVRKSLKELKRAVLDLKSISWARYKTLFIVKAGHDFGLTILTSNIGLIMINEFDIKGRYLGLVFLLISLVSLTTHILKLKLKSIFDKYSQIQLIIRGCLLMIVSLFGISIVRNQILFFIFFSIFGVSRPILETAFTELISSRAQEDDRGKVLGAFENLFPLASFVVPVCSGFLAEIYGERSVTLFAIVPLTMSILVAKFSRIKQD</sequence>